<evidence type="ECO:0000313" key="7">
    <source>
        <dbReference type="Proteomes" id="UP000837801"/>
    </source>
</evidence>
<evidence type="ECO:0000256" key="4">
    <source>
        <dbReference type="SAM" id="MobiDB-lite"/>
    </source>
</evidence>
<dbReference type="OrthoDB" id="440128at2759"/>
<evidence type="ECO:0000256" key="3">
    <source>
        <dbReference type="ARBA" id="ARBA00023242"/>
    </source>
</evidence>
<comment type="subcellular location">
    <subcellularLocation>
        <location evidence="1">Nucleus</location>
    </subcellularLocation>
</comment>
<dbReference type="Proteomes" id="UP000837801">
    <property type="component" value="Unassembled WGS sequence"/>
</dbReference>
<feature type="compositionally biased region" description="Basic and acidic residues" evidence="4">
    <location>
        <begin position="78"/>
        <end position="87"/>
    </location>
</feature>
<dbReference type="AlphaFoldDB" id="A0A9P0QWC4"/>
<dbReference type="GO" id="GO:0071013">
    <property type="term" value="C:catalytic step 2 spliceosome"/>
    <property type="evidence" value="ECO:0007669"/>
    <property type="project" value="TreeGrafter"/>
</dbReference>
<evidence type="ECO:0000313" key="6">
    <source>
        <dbReference type="EMBL" id="CAH2355546.1"/>
    </source>
</evidence>
<feature type="domain" description="PRP1 splicing factor N-terminal" evidence="5">
    <location>
        <begin position="11"/>
        <end position="136"/>
    </location>
</feature>
<accession>A0A9P0QWC4</accession>
<name>A0A9P0QWC4_9ASCO</name>
<dbReference type="InterPro" id="IPR003107">
    <property type="entry name" value="HAT"/>
</dbReference>
<dbReference type="InterPro" id="IPR010491">
    <property type="entry name" value="PRP1_N"/>
</dbReference>
<feature type="compositionally biased region" description="Basic and acidic residues" evidence="4">
    <location>
        <begin position="52"/>
        <end position="64"/>
    </location>
</feature>
<keyword evidence="2" id="KW-0677">Repeat</keyword>
<dbReference type="InterPro" id="IPR011990">
    <property type="entry name" value="TPR-like_helical_dom_sf"/>
</dbReference>
<dbReference type="SUPFAM" id="SSF48452">
    <property type="entry name" value="TPR-like"/>
    <property type="match status" value="2"/>
</dbReference>
<evidence type="ECO:0000259" key="5">
    <source>
        <dbReference type="Pfam" id="PF06424"/>
    </source>
</evidence>
<dbReference type="Pfam" id="PF06424">
    <property type="entry name" value="PRP1_N"/>
    <property type="match status" value="1"/>
</dbReference>
<dbReference type="Gene3D" id="1.25.40.10">
    <property type="entry name" value="Tetratricopeptide repeat domain"/>
    <property type="match status" value="4"/>
</dbReference>
<proteinExistence type="predicted"/>
<dbReference type="PANTHER" id="PTHR11246:SF1">
    <property type="entry name" value="PRE-MRNA-PROCESSING FACTOR 6"/>
    <property type="match status" value="1"/>
</dbReference>
<feature type="region of interest" description="Disordered" evidence="4">
    <location>
        <begin position="1"/>
        <end position="106"/>
    </location>
</feature>
<feature type="compositionally biased region" description="Acidic residues" evidence="4">
    <location>
        <begin position="42"/>
        <end position="51"/>
    </location>
</feature>
<dbReference type="SMART" id="SM00386">
    <property type="entry name" value="HAT"/>
    <property type="match status" value="8"/>
</dbReference>
<dbReference type="GO" id="GO:0046540">
    <property type="term" value="C:U4/U6 x U5 tri-snRNP complex"/>
    <property type="evidence" value="ECO:0007669"/>
    <property type="project" value="TreeGrafter"/>
</dbReference>
<protein>
    <submittedName>
        <fullName evidence="6">Pre-mRNA-splicing factor 6</fullName>
    </submittedName>
</protein>
<reference evidence="6" key="1">
    <citation type="submission" date="2022-03" db="EMBL/GenBank/DDBJ databases">
        <authorList>
            <person name="Legras J.-L."/>
            <person name="Devillers H."/>
            <person name="Grondin C."/>
        </authorList>
    </citation>
    <scope>NUCLEOTIDE SEQUENCE</scope>
    <source>
        <strain evidence="6">CLIB 1423</strain>
    </source>
</reference>
<comment type="caution">
    <text evidence="6">The sequence shown here is derived from an EMBL/GenBank/DDBJ whole genome shotgun (WGS) entry which is preliminary data.</text>
</comment>
<dbReference type="GO" id="GO:0000244">
    <property type="term" value="P:spliceosomal tri-snRNP complex assembly"/>
    <property type="evidence" value="ECO:0007669"/>
    <property type="project" value="TreeGrafter"/>
</dbReference>
<keyword evidence="3" id="KW-0539">Nucleus</keyword>
<keyword evidence="7" id="KW-1185">Reference proteome</keyword>
<dbReference type="PANTHER" id="PTHR11246">
    <property type="entry name" value="PRE-MRNA SPLICING FACTOR"/>
    <property type="match status" value="1"/>
</dbReference>
<dbReference type="InterPro" id="IPR045075">
    <property type="entry name" value="Syf1-like"/>
</dbReference>
<evidence type="ECO:0000256" key="2">
    <source>
        <dbReference type="ARBA" id="ARBA00022737"/>
    </source>
</evidence>
<organism evidence="6 7">
    <name type="scientific">[Candida] railenensis</name>
    <dbReference type="NCBI Taxonomy" id="45579"/>
    <lineage>
        <taxon>Eukaryota</taxon>
        <taxon>Fungi</taxon>
        <taxon>Dikarya</taxon>
        <taxon>Ascomycota</taxon>
        <taxon>Saccharomycotina</taxon>
        <taxon>Pichiomycetes</taxon>
        <taxon>Debaryomycetaceae</taxon>
        <taxon>Kurtzmaniella</taxon>
    </lineage>
</organism>
<gene>
    <name evidence="6" type="ORF">CLIB1423_28S00716</name>
</gene>
<evidence type="ECO:0000256" key="1">
    <source>
        <dbReference type="ARBA" id="ARBA00004123"/>
    </source>
</evidence>
<dbReference type="EMBL" id="CAKXYY010000028">
    <property type="protein sequence ID" value="CAH2355546.1"/>
    <property type="molecule type" value="Genomic_DNA"/>
</dbReference>
<sequence>MDRKAFLDQEAPAGYVAGIGRGATGFTTSADVGSASRIVPDNDYEDDDDDDGPKNEEEIDERGLLVRGGVDNDDDEADKIYDEVERRLSHKSKKDKENSDAQPSVTSAFADLKRALSSVSEDQWANLPEVGDLTKRNKRLRLLEKSQQRFYAVPDTLLVGGSNGGAGESTDFNSISKTKDKLLSKQLDSVVGNTGEGLTNQIDENDFIIDQTTDNKIDDIRKGRLIFSSLRKTEPLNPNSWIASAKLEEQDRKFSTAKSLIENGCQKIPRSVSLWLENIRLHHSDGTKHCKLICGQALKFNPKSEQLWLKAVDLEHPSDFLSQRRILMKALESVPDSVGIWKKLIELEGEESKEEDIKKLLSKAVEFCPKEWDFWLSLINLSEYSEAKSIINRARKIMNDNYKIWITAAKLEERENEDISEAKLSRLMSKGVDELKKHTVDKSKLLSKEDWLHEATIAEGEGFLLTCKAIVKIALQTEEEDEFNIDPSSSRVDDWLSLADGFSKFTETSNNIFQIIISKYPTKIDVWLKLLDSFKKTKNEKPDPRLFEYYEQMVKINEDEIFYLMYAKDLWKLNTDIDKAKEVLERAGTLFPFSESVWFARIKFAKYTSGTSWVEESLAVSTKMFQRISDNSSAAWYKHIHLLRCSYSKNGKPVDEYLTTLCDEALDKFPDCGKLYLQKSQILQDVDTLAVGVRRCAQFIPLWINYAHAVKSNPVRARAILDNSITQNPSSPLLWVERIRFEKQLNNFDSARQLCTKALQKFPSDANLWIENLHLISKISQRKNAFMDSLKKTNNSSIILMNIGLFFWIDGKFTKVKAWFERALNSDEGKLNGDCWGWMFKYFGLYGTEDEMNEFLQKFSDVYDEINAGETWTKLSKSINRDRFDRPVEFLGEVSNSLVSNTPMLELKR</sequence>